<feature type="domain" description="DUF7133" evidence="6">
    <location>
        <begin position="119"/>
        <end position="251"/>
    </location>
</feature>
<dbReference type="EMBL" id="CADCTJ010000474">
    <property type="protein sequence ID" value="CAA9243045.1"/>
    <property type="molecule type" value="Genomic_DNA"/>
</dbReference>
<keyword evidence="4" id="KW-0732">Signal</keyword>
<reference evidence="7" key="1">
    <citation type="submission" date="2020-02" db="EMBL/GenBank/DDBJ databases">
        <authorList>
            <person name="Meier V. D."/>
        </authorList>
    </citation>
    <scope>NUCLEOTIDE SEQUENCE</scope>
    <source>
        <strain evidence="7">AVDCRST_MAG95</strain>
    </source>
</reference>
<gene>
    <name evidence="7" type="ORF">AVDCRST_MAG95-1514</name>
</gene>
<dbReference type="AlphaFoldDB" id="A0A6J4I874"/>
<evidence type="ECO:0000259" key="5">
    <source>
        <dbReference type="Pfam" id="PF00127"/>
    </source>
</evidence>
<dbReference type="GO" id="GO:0005507">
    <property type="term" value="F:copper ion binding"/>
    <property type="evidence" value="ECO:0007669"/>
    <property type="project" value="InterPro"/>
</dbReference>
<feature type="domain" description="Blue (type 1) copper" evidence="5">
    <location>
        <begin position="609"/>
        <end position="720"/>
    </location>
</feature>
<accession>A0A6J4I874</accession>
<dbReference type="Gene3D" id="2.120.10.30">
    <property type="entry name" value="TolB, C-terminal domain"/>
    <property type="match status" value="1"/>
</dbReference>
<dbReference type="CDD" id="cd04233">
    <property type="entry name" value="Auracyanin"/>
    <property type="match status" value="1"/>
</dbReference>
<organism evidence="7">
    <name type="scientific">uncultured Adhaeribacter sp</name>
    <dbReference type="NCBI Taxonomy" id="448109"/>
    <lineage>
        <taxon>Bacteria</taxon>
        <taxon>Pseudomonadati</taxon>
        <taxon>Bacteroidota</taxon>
        <taxon>Cytophagia</taxon>
        <taxon>Cytophagales</taxon>
        <taxon>Hymenobacteraceae</taxon>
        <taxon>Adhaeribacter</taxon>
        <taxon>environmental samples</taxon>
    </lineage>
</organism>
<dbReference type="InterPro" id="IPR008972">
    <property type="entry name" value="Cupredoxin"/>
</dbReference>
<dbReference type="SUPFAM" id="SSF49503">
    <property type="entry name" value="Cupredoxins"/>
    <property type="match status" value="1"/>
</dbReference>
<dbReference type="PANTHER" id="PTHR33546:SF1">
    <property type="entry name" value="LARGE, MULTIFUNCTIONAL SECRETED PROTEIN"/>
    <property type="match status" value="1"/>
</dbReference>
<name>A0A6J4I874_9BACT</name>
<keyword evidence="2" id="KW-0186">Copper</keyword>
<keyword evidence="1" id="KW-0479">Metal-binding</keyword>
<evidence type="ECO:0000256" key="4">
    <source>
        <dbReference type="SAM" id="SignalP"/>
    </source>
</evidence>
<sequence>MKINHKLTHIAKAALVAAGFLFLQPAPVGAQTTKPKINPATGSKQPAPAPKGLSKPEVAPAKEDDYYKLISLAVPENVVLEVGGMATLPDGNLAICTRRGEVWVVSNPGVSGSERPTYKRFAYGLHEPLGLAYKDGDIYVAQRSEVTRLRDTDGDGQADSYDKIYSWPLSGNYHEYSYGPTFLPNGNMLVTLNVGWSNSLGHGVSLVPWRGWALEITPDGQMVPFAAGMRSPAGYGMNAAGDFFYTENQGDWVGSGRMSFVEKGDFLGNAESLNWSSLPGSPLKIKPTDVPNTGEPLYDVAKRLPELKAPAIWFPHGIFGISTSGLLNDNTNGKFGPFAGQMFVGDQGQSKIMRVDLEKVKGEYQGVVFGFREGFSSGILRQVWGNDGSMYVGMTSRGWSSTGKELFSLQRLVWTGRVPFEMKTVHAMPDGFEIEFTKPVDKATAANPASYKVTGFNYKYHATYGSPVINNAPCPIRRVVVSENGMKARIVVDNLRQGYIHEINTDGVRGTDGTSLLHNVAYYTLNNLPDGEKLKIANAAPAHDHAAMMASANGAMGGGAAKKTATKSAAATAGGTTRTTVGAAGPKRQTEQPTAWSGAADYTINMGTKPGLKFDPSQFQVRAGSRVKVVFQNDDDMLHNFVVVLPGTALQVGELAMKLGLEGQQKNYIPETNKVLYHTNLLQPQSTETIYFTAPEKPGSYPYECSVPGHFYTMQGTMKVIAK</sequence>
<feature type="region of interest" description="Disordered" evidence="3">
    <location>
        <begin position="569"/>
        <end position="596"/>
    </location>
</feature>
<dbReference type="InterPro" id="IPR011042">
    <property type="entry name" value="6-blade_b-propeller_TolB-like"/>
</dbReference>
<dbReference type="Gene3D" id="2.60.40.420">
    <property type="entry name" value="Cupredoxins - blue copper proteins"/>
    <property type="match status" value="1"/>
</dbReference>
<dbReference type="PANTHER" id="PTHR33546">
    <property type="entry name" value="LARGE, MULTIFUNCTIONAL SECRETED PROTEIN-RELATED"/>
    <property type="match status" value="1"/>
</dbReference>
<protein>
    <submittedName>
        <fullName evidence="7">Probable large, multifunctional secreted protein</fullName>
    </submittedName>
</protein>
<feature type="compositionally biased region" description="Polar residues" evidence="3">
    <location>
        <begin position="32"/>
        <end position="44"/>
    </location>
</feature>
<dbReference type="InterPro" id="IPR000923">
    <property type="entry name" value="BlueCu_1"/>
</dbReference>
<evidence type="ECO:0000256" key="1">
    <source>
        <dbReference type="ARBA" id="ARBA00022723"/>
    </source>
</evidence>
<dbReference type="SUPFAM" id="SSF63829">
    <property type="entry name" value="Calcium-dependent phosphotriesterase"/>
    <property type="match status" value="1"/>
</dbReference>
<evidence type="ECO:0000313" key="7">
    <source>
        <dbReference type="EMBL" id="CAA9243045.1"/>
    </source>
</evidence>
<feature type="region of interest" description="Disordered" evidence="3">
    <location>
        <begin position="32"/>
        <end position="57"/>
    </location>
</feature>
<dbReference type="InterPro" id="IPR055557">
    <property type="entry name" value="DUF7133"/>
</dbReference>
<feature type="signal peptide" evidence="4">
    <location>
        <begin position="1"/>
        <end position="30"/>
    </location>
</feature>
<dbReference type="Pfam" id="PF00127">
    <property type="entry name" value="Copper-bind"/>
    <property type="match status" value="1"/>
</dbReference>
<feature type="chain" id="PRO_5027013110" evidence="4">
    <location>
        <begin position="31"/>
        <end position="723"/>
    </location>
</feature>
<evidence type="ECO:0000256" key="3">
    <source>
        <dbReference type="SAM" id="MobiDB-lite"/>
    </source>
</evidence>
<evidence type="ECO:0000256" key="2">
    <source>
        <dbReference type="ARBA" id="ARBA00023008"/>
    </source>
</evidence>
<dbReference type="GO" id="GO:0009055">
    <property type="term" value="F:electron transfer activity"/>
    <property type="evidence" value="ECO:0007669"/>
    <property type="project" value="InterPro"/>
</dbReference>
<feature type="compositionally biased region" description="Low complexity" evidence="3">
    <location>
        <begin position="569"/>
        <end position="585"/>
    </location>
</feature>
<dbReference type="Pfam" id="PF23500">
    <property type="entry name" value="DUF7133"/>
    <property type="match status" value="1"/>
</dbReference>
<evidence type="ECO:0000259" key="6">
    <source>
        <dbReference type="Pfam" id="PF23500"/>
    </source>
</evidence>
<proteinExistence type="predicted"/>